<comment type="similarity">
    <text evidence="1">Belongs to the sulfur carrier protein TusA family.</text>
</comment>
<comment type="caution">
    <text evidence="3">The sequence shown here is derived from an EMBL/GenBank/DDBJ whole genome shotgun (WGS) entry which is preliminary data.</text>
</comment>
<evidence type="ECO:0000313" key="4">
    <source>
        <dbReference type="Proteomes" id="UP000767854"/>
    </source>
</evidence>
<evidence type="ECO:0000313" key="3">
    <source>
        <dbReference type="EMBL" id="MBM7562423.1"/>
    </source>
</evidence>
<dbReference type="InterPro" id="IPR001455">
    <property type="entry name" value="TusA-like"/>
</dbReference>
<dbReference type="Proteomes" id="UP000767854">
    <property type="component" value="Unassembled WGS sequence"/>
</dbReference>
<evidence type="ECO:0000259" key="2">
    <source>
        <dbReference type="PROSITE" id="PS01148"/>
    </source>
</evidence>
<organism evidence="3 4">
    <name type="scientific">Fusibacter tunisiensis</name>
    <dbReference type="NCBI Taxonomy" id="1008308"/>
    <lineage>
        <taxon>Bacteria</taxon>
        <taxon>Bacillati</taxon>
        <taxon>Bacillota</taxon>
        <taxon>Clostridia</taxon>
        <taxon>Eubacteriales</taxon>
        <taxon>Eubacteriales Family XII. Incertae Sedis</taxon>
        <taxon>Fusibacter</taxon>
    </lineage>
</organism>
<dbReference type="CDD" id="cd03421">
    <property type="entry name" value="SirA_like_N"/>
    <property type="match status" value="1"/>
</dbReference>
<dbReference type="PANTHER" id="PTHR33279">
    <property type="entry name" value="SULFUR CARRIER PROTEIN YEDF-RELATED"/>
    <property type="match status" value="1"/>
</dbReference>
<dbReference type="RefSeq" id="WP_204664843.1">
    <property type="nucleotide sequence ID" value="NZ_JAFBDT010000018.1"/>
</dbReference>
<dbReference type="Gene3D" id="3.30.110.40">
    <property type="entry name" value="TusA-like domain"/>
    <property type="match status" value="1"/>
</dbReference>
<reference evidence="3 4" key="1">
    <citation type="submission" date="2021-01" db="EMBL/GenBank/DDBJ databases">
        <title>Genomic Encyclopedia of Type Strains, Phase IV (KMG-IV): sequencing the most valuable type-strain genomes for metagenomic binning, comparative biology and taxonomic classification.</title>
        <authorList>
            <person name="Goeker M."/>
        </authorList>
    </citation>
    <scope>NUCLEOTIDE SEQUENCE [LARGE SCALE GENOMIC DNA]</scope>
    <source>
        <strain evidence="3 4">DSM 24436</strain>
    </source>
</reference>
<evidence type="ECO:0000256" key="1">
    <source>
        <dbReference type="ARBA" id="ARBA00008984"/>
    </source>
</evidence>
<protein>
    <submittedName>
        <fullName evidence="3">TusA-related sulfurtransferase</fullName>
    </submittedName>
</protein>
<sequence length="68" mass="7228">MIKVDARGLSCPQPVLVTKKAISSGGSGVEVIVDNETAKENVKRFLSHSGYSVSVDQEGELLILKGNK</sequence>
<dbReference type="InterPro" id="IPR036868">
    <property type="entry name" value="TusA-like_sf"/>
</dbReference>
<accession>A0ABS2MSL2</accession>
<name>A0ABS2MSL2_9FIRM</name>
<gene>
    <name evidence="3" type="ORF">JOC49_001983</name>
</gene>
<dbReference type="Pfam" id="PF01206">
    <property type="entry name" value="TusA"/>
    <property type="match status" value="1"/>
</dbReference>
<dbReference type="PROSITE" id="PS01148">
    <property type="entry name" value="UPF0033"/>
    <property type="match status" value="1"/>
</dbReference>
<dbReference type="PANTHER" id="PTHR33279:SF6">
    <property type="entry name" value="SULFUR CARRIER PROTEIN YEDF-RELATED"/>
    <property type="match status" value="1"/>
</dbReference>
<feature type="domain" description="UPF0033" evidence="2">
    <location>
        <begin position="4"/>
        <end position="28"/>
    </location>
</feature>
<keyword evidence="4" id="KW-1185">Reference proteome</keyword>
<dbReference type="EMBL" id="JAFBDT010000018">
    <property type="protein sequence ID" value="MBM7562423.1"/>
    <property type="molecule type" value="Genomic_DNA"/>
</dbReference>
<proteinExistence type="inferred from homology"/>
<dbReference type="SUPFAM" id="SSF64307">
    <property type="entry name" value="SirA-like"/>
    <property type="match status" value="1"/>
</dbReference>